<comment type="caution">
    <text evidence="11">The sequence shown here is derived from an EMBL/GenBank/DDBJ whole genome shotgun (WGS) entry which is preliminary data.</text>
</comment>
<feature type="disulfide bond" evidence="8">
    <location>
        <begin position="61"/>
        <end position="76"/>
    </location>
</feature>
<keyword evidence="5" id="KW-0677">Repeat</keyword>
<protein>
    <recommendedName>
        <fullName evidence="10">TNFR-Cys domain-containing protein</fullName>
    </recommendedName>
</protein>
<keyword evidence="6 8" id="KW-1015">Disulfide bond</keyword>
<dbReference type="OrthoDB" id="9990004at2759"/>
<evidence type="ECO:0000256" key="3">
    <source>
        <dbReference type="ARBA" id="ARBA00022703"/>
    </source>
</evidence>
<reference evidence="11 12" key="1">
    <citation type="submission" date="2020-02" db="EMBL/GenBank/DDBJ databases">
        <title>A chromosome-scale genome assembly of the black bullhead catfish (Ameiurus melas).</title>
        <authorList>
            <person name="Wen M."/>
            <person name="Zham M."/>
            <person name="Cabau C."/>
            <person name="Klopp C."/>
            <person name="Donnadieu C."/>
            <person name="Roques C."/>
            <person name="Bouchez O."/>
            <person name="Lampietro C."/>
            <person name="Jouanno E."/>
            <person name="Herpin A."/>
            <person name="Louis A."/>
            <person name="Berthelot C."/>
            <person name="Parey E."/>
            <person name="Roest-Crollius H."/>
            <person name="Braasch I."/>
            <person name="Postlethwait J."/>
            <person name="Robinson-Rechavi M."/>
            <person name="Echchiki A."/>
            <person name="Begum T."/>
            <person name="Montfort J."/>
            <person name="Schartl M."/>
            <person name="Bobe J."/>
            <person name="Guiguen Y."/>
        </authorList>
    </citation>
    <scope>NUCLEOTIDE SEQUENCE [LARGE SCALE GENOMIC DNA]</scope>
    <source>
        <strain evidence="11">M_S1</strain>
        <tissue evidence="11">Blood</tissue>
    </source>
</reference>
<feature type="domain" description="TNFR-Cys" evidence="10">
    <location>
        <begin position="60"/>
        <end position="101"/>
    </location>
</feature>
<evidence type="ECO:0000313" key="12">
    <source>
        <dbReference type="Proteomes" id="UP000593565"/>
    </source>
</evidence>
<dbReference type="Proteomes" id="UP000593565">
    <property type="component" value="Unassembled WGS sequence"/>
</dbReference>
<dbReference type="InterPro" id="IPR052459">
    <property type="entry name" value="TNFRSF_decoy_receptor"/>
</dbReference>
<comment type="caution">
    <text evidence="8">Lacks conserved residue(s) required for the propagation of feature annotation.</text>
</comment>
<dbReference type="GO" id="GO:0005576">
    <property type="term" value="C:extracellular region"/>
    <property type="evidence" value="ECO:0007669"/>
    <property type="project" value="UniProtKB-SubCell"/>
</dbReference>
<dbReference type="SMART" id="SM01411">
    <property type="entry name" value="Ephrin_rec_like"/>
    <property type="match status" value="2"/>
</dbReference>
<evidence type="ECO:0000259" key="10">
    <source>
        <dbReference type="PROSITE" id="PS50050"/>
    </source>
</evidence>
<keyword evidence="12" id="KW-1185">Reference proteome</keyword>
<evidence type="ECO:0000256" key="2">
    <source>
        <dbReference type="ARBA" id="ARBA00022525"/>
    </source>
</evidence>
<keyword evidence="2" id="KW-0964">Secreted</keyword>
<evidence type="ECO:0000256" key="7">
    <source>
        <dbReference type="ARBA" id="ARBA00023180"/>
    </source>
</evidence>
<gene>
    <name evidence="11" type="ORF">AMELA_G00073270</name>
</gene>
<evidence type="ECO:0000256" key="1">
    <source>
        <dbReference type="ARBA" id="ARBA00004613"/>
    </source>
</evidence>
<comment type="subcellular location">
    <subcellularLocation>
        <location evidence="1">Secreted</location>
    </subcellularLocation>
</comment>
<dbReference type="GO" id="GO:0006915">
    <property type="term" value="P:apoptotic process"/>
    <property type="evidence" value="ECO:0007669"/>
    <property type="project" value="UniProtKB-KW"/>
</dbReference>
<evidence type="ECO:0000256" key="4">
    <source>
        <dbReference type="ARBA" id="ARBA00022729"/>
    </source>
</evidence>
<dbReference type="InterPro" id="IPR001368">
    <property type="entry name" value="TNFR/NGFR_Cys_rich_reg"/>
</dbReference>
<keyword evidence="3" id="KW-0053">Apoptosis</keyword>
<evidence type="ECO:0000256" key="5">
    <source>
        <dbReference type="ARBA" id="ARBA00022737"/>
    </source>
</evidence>
<feature type="chain" id="PRO_5029598287" description="TNFR-Cys domain-containing protein" evidence="9">
    <location>
        <begin position="17"/>
        <end position="298"/>
    </location>
</feature>
<evidence type="ECO:0000313" key="11">
    <source>
        <dbReference type="EMBL" id="KAF4087677.1"/>
    </source>
</evidence>
<dbReference type="PANTHER" id="PTHR23097">
    <property type="entry name" value="TUMOR NECROSIS FACTOR RECEPTOR SUPERFAMILY MEMBER"/>
    <property type="match status" value="1"/>
</dbReference>
<feature type="disulfide bond" evidence="8">
    <location>
        <begin position="83"/>
        <end position="101"/>
    </location>
</feature>
<dbReference type="PANTHER" id="PTHR23097:SF90">
    <property type="entry name" value="TUMOR NECROSIS FACTOR RECEPTOR SUPERFAMILY MEMBER 11B"/>
    <property type="match status" value="1"/>
</dbReference>
<keyword evidence="4 9" id="KW-0732">Signal</keyword>
<accession>A0A7J6AZR5</accession>
<dbReference type="Gene3D" id="2.10.50.10">
    <property type="entry name" value="Tumor Necrosis Factor Receptor, subunit A, domain 2"/>
    <property type="match status" value="2"/>
</dbReference>
<keyword evidence="7" id="KW-0325">Glycoprotein</keyword>
<evidence type="ECO:0000256" key="8">
    <source>
        <dbReference type="PROSITE-ProRule" id="PRU00206"/>
    </source>
</evidence>
<sequence length="298" mass="33633">MFPPVAVFLLLVSSDAATVDVHTFEYEDPNTGDVLLCALCPPGTYVSSPCTRTSDTVCLPCPKEYFTEFWNFLPKCLYCSNICEGTRKVKEQCSATRNRVCECKEGHYWQDDFCVPHAQCPPGMGAKIIGNTQTNTLCKRCPRGTFSAETSSSAKCIKHTDCGTLDVRLPGRTWHDSICSSCANLTNGGGFDMLRDIVPGFFTHHNVKMSKLKKFVLLLCDHNDRSCLRSLRTRALLLRYITEWTENARVHQLKALPKTLQRSGLRSTAEKVQEMVTRIEVWVSMCRNIPDLVKRFKE</sequence>
<name>A0A7J6AZR5_AMEME</name>
<evidence type="ECO:0000256" key="6">
    <source>
        <dbReference type="ARBA" id="ARBA00023157"/>
    </source>
</evidence>
<dbReference type="AlphaFoldDB" id="A0A7J6AZR5"/>
<dbReference type="InterPro" id="IPR048522">
    <property type="entry name" value="Death_3_fish"/>
</dbReference>
<dbReference type="PROSITE" id="PS50050">
    <property type="entry name" value="TNFR_NGFR_2"/>
    <property type="match status" value="1"/>
</dbReference>
<dbReference type="Pfam" id="PF00020">
    <property type="entry name" value="TNFR_c6"/>
    <property type="match status" value="2"/>
</dbReference>
<dbReference type="SMART" id="SM00208">
    <property type="entry name" value="TNFR"/>
    <property type="match status" value="4"/>
</dbReference>
<feature type="signal peptide" evidence="9">
    <location>
        <begin position="1"/>
        <end position="16"/>
    </location>
</feature>
<organism evidence="11 12">
    <name type="scientific">Ameiurus melas</name>
    <name type="common">Black bullhead</name>
    <name type="synonym">Silurus melas</name>
    <dbReference type="NCBI Taxonomy" id="219545"/>
    <lineage>
        <taxon>Eukaryota</taxon>
        <taxon>Metazoa</taxon>
        <taxon>Chordata</taxon>
        <taxon>Craniata</taxon>
        <taxon>Vertebrata</taxon>
        <taxon>Euteleostomi</taxon>
        <taxon>Actinopterygii</taxon>
        <taxon>Neopterygii</taxon>
        <taxon>Teleostei</taxon>
        <taxon>Ostariophysi</taxon>
        <taxon>Siluriformes</taxon>
        <taxon>Ictaluridae</taxon>
        <taxon>Ameiurus</taxon>
    </lineage>
</organism>
<evidence type="ECO:0000256" key="9">
    <source>
        <dbReference type="SAM" id="SignalP"/>
    </source>
</evidence>
<feature type="repeat" description="TNFR-Cys" evidence="8">
    <location>
        <begin position="60"/>
        <end position="101"/>
    </location>
</feature>
<dbReference type="SUPFAM" id="SSF57586">
    <property type="entry name" value="TNF receptor-like"/>
    <property type="match status" value="2"/>
</dbReference>
<proteinExistence type="predicted"/>
<dbReference type="Pfam" id="PF21733">
    <property type="entry name" value="Death_3"/>
    <property type="match status" value="1"/>
</dbReference>
<dbReference type="EMBL" id="JAAGNN010000006">
    <property type="protein sequence ID" value="KAF4087677.1"/>
    <property type="molecule type" value="Genomic_DNA"/>
</dbReference>